<gene>
    <name evidence="2" type="ORF">KC01_LOCUS5195</name>
</gene>
<organism evidence="2 3">
    <name type="scientific">Knipowitschia caucasica</name>
    <name type="common">Caucasian dwarf goby</name>
    <name type="synonym">Pomatoschistus caucasicus</name>
    <dbReference type="NCBI Taxonomy" id="637954"/>
    <lineage>
        <taxon>Eukaryota</taxon>
        <taxon>Metazoa</taxon>
        <taxon>Chordata</taxon>
        <taxon>Craniata</taxon>
        <taxon>Vertebrata</taxon>
        <taxon>Euteleostomi</taxon>
        <taxon>Actinopterygii</taxon>
        <taxon>Neopterygii</taxon>
        <taxon>Teleostei</taxon>
        <taxon>Neoteleostei</taxon>
        <taxon>Acanthomorphata</taxon>
        <taxon>Gobiaria</taxon>
        <taxon>Gobiiformes</taxon>
        <taxon>Gobioidei</taxon>
        <taxon>Gobiidae</taxon>
        <taxon>Gobiinae</taxon>
        <taxon>Knipowitschia</taxon>
    </lineage>
</organism>
<name>A0AAV2J8U8_KNICA</name>
<sequence length="197" mass="21364">MSREGGRGLEVGFEAVPWGSQTGHKLEPTVLAGGLGSVQGIYRGHLDRPPTDHYPPLRNPGGAIHHLLGGPSTSSFGGPSTSSSGGPSPSPLEVNDHSSECMGEPSRSSTPPPTALLRPPRSSLKRKMPDGQTWWMQELQKLEKRRLETQEALRAEADDEALFRAQMAAATRRVPKEKQLGPVKFFLDRAYEEASDC</sequence>
<feature type="region of interest" description="Disordered" evidence="1">
    <location>
        <begin position="1"/>
        <end position="132"/>
    </location>
</feature>
<evidence type="ECO:0000256" key="1">
    <source>
        <dbReference type="SAM" id="MobiDB-lite"/>
    </source>
</evidence>
<dbReference type="AlphaFoldDB" id="A0AAV2J8U8"/>
<reference evidence="2 3" key="1">
    <citation type="submission" date="2024-04" db="EMBL/GenBank/DDBJ databases">
        <authorList>
            <person name="Waldvogel A.-M."/>
            <person name="Schoenle A."/>
        </authorList>
    </citation>
    <scope>NUCLEOTIDE SEQUENCE [LARGE SCALE GENOMIC DNA]</scope>
</reference>
<feature type="compositionally biased region" description="Low complexity" evidence="1">
    <location>
        <begin position="69"/>
        <end position="87"/>
    </location>
</feature>
<evidence type="ECO:0000313" key="3">
    <source>
        <dbReference type="Proteomes" id="UP001497482"/>
    </source>
</evidence>
<accession>A0AAV2J8U8</accession>
<evidence type="ECO:0000313" key="2">
    <source>
        <dbReference type="EMBL" id="CAL1573258.1"/>
    </source>
</evidence>
<dbReference type="Proteomes" id="UP001497482">
    <property type="component" value="Chromosome 11"/>
</dbReference>
<proteinExistence type="predicted"/>
<dbReference type="EMBL" id="OZ035833">
    <property type="protein sequence ID" value="CAL1573258.1"/>
    <property type="molecule type" value="Genomic_DNA"/>
</dbReference>
<protein>
    <submittedName>
        <fullName evidence="2">Uncharacterized protein</fullName>
    </submittedName>
</protein>
<keyword evidence="3" id="KW-1185">Reference proteome</keyword>